<evidence type="ECO:0000313" key="3">
    <source>
        <dbReference type="Proteomes" id="UP000701801"/>
    </source>
</evidence>
<comment type="caution">
    <text evidence="2">The sequence shown here is derived from an EMBL/GenBank/DDBJ whole genome shotgun (WGS) entry which is preliminary data.</text>
</comment>
<accession>A0A9N9LQA5</accession>
<keyword evidence="3" id="KW-1185">Reference proteome</keyword>
<dbReference type="EMBL" id="CAJVRM010000184">
    <property type="protein sequence ID" value="CAG8976642.1"/>
    <property type="molecule type" value="Genomic_DNA"/>
</dbReference>
<feature type="domain" description="BTB" evidence="1">
    <location>
        <begin position="60"/>
        <end position="121"/>
    </location>
</feature>
<dbReference type="Pfam" id="PF00651">
    <property type="entry name" value="BTB"/>
    <property type="match status" value="1"/>
</dbReference>
<reference evidence="2" key="1">
    <citation type="submission" date="2021-07" db="EMBL/GenBank/DDBJ databases">
        <authorList>
            <person name="Durling M."/>
        </authorList>
    </citation>
    <scope>NUCLEOTIDE SEQUENCE</scope>
</reference>
<dbReference type="SUPFAM" id="SSF54695">
    <property type="entry name" value="POZ domain"/>
    <property type="match status" value="1"/>
</dbReference>
<gene>
    <name evidence="2" type="ORF">HYALB_00002158</name>
</gene>
<dbReference type="OrthoDB" id="6359816at2759"/>
<evidence type="ECO:0000313" key="2">
    <source>
        <dbReference type="EMBL" id="CAG8976642.1"/>
    </source>
</evidence>
<dbReference type="Proteomes" id="UP000701801">
    <property type="component" value="Unassembled WGS sequence"/>
</dbReference>
<dbReference type="InterPro" id="IPR011333">
    <property type="entry name" value="SKP1/BTB/POZ_sf"/>
</dbReference>
<dbReference type="SMART" id="SM00225">
    <property type="entry name" value="BTB"/>
    <property type="match status" value="1"/>
</dbReference>
<dbReference type="PANTHER" id="PTHR47843:SF5">
    <property type="entry name" value="BTB_POZ DOMAIN PROTEIN"/>
    <property type="match status" value="1"/>
</dbReference>
<dbReference type="Gene3D" id="3.30.710.10">
    <property type="entry name" value="Potassium Channel Kv1.1, Chain A"/>
    <property type="match status" value="1"/>
</dbReference>
<dbReference type="AlphaFoldDB" id="A0A9N9LQA5"/>
<organism evidence="2 3">
    <name type="scientific">Hymenoscyphus albidus</name>
    <dbReference type="NCBI Taxonomy" id="595503"/>
    <lineage>
        <taxon>Eukaryota</taxon>
        <taxon>Fungi</taxon>
        <taxon>Dikarya</taxon>
        <taxon>Ascomycota</taxon>
        <taxon>Pezizomycotina</taxon>
        <taxon>Leotiomycetes</taxon>
        <taxon>Helotiales</taxon>
        <taxon>Helotiaceae</taxon>
        <taxon>Hymenoscyphus</taxon>
    </lineage>
</organism>
<dbReference type="InterPro" id="IPR000210">
    <property type="entry name" value="BTB/POZ_dom"/>
</dbReference>
<dbReference type="PANTHER" id="PTHR47843">
    <property type="entry name" value="BTB DOMAIN-CONTAINING PROTEIN-RELATED"/>
    <property type="match status" value="1"/>
</dbReference>
<proteinExistence type="predicted"/>
<name>A0A9N9LQA5_9HELO</name>
<evidence type="ECO:0000259" key="1">
    <source>
        <dbReference type="PROSITE" id="PS50097"/>
    </source>
</evidence>
<dbReference type="PROSITE" id="PS50097">
    <property type="entry name" value="BTB"/>
    <property type="match status" value="1"/>
</dbReference>
<protein>
    <recommendedName>
        <fullName evidence="1">BTB domain-containing protein</fullName>
    </recommendedName>
</protein>
<sequence length="285" mass="32022">MGNRRSLRVQSHQILVNKCLVRNVYIIRLKVKHVQTAESLSESKRLHSMLASLRNNNKYADLEIHCNGKVFKVHKAIVCGQVDVFAACESRTGVVELAEESPDIVGYFIDFLYTDKYEPNGETAADKFANSVAKEGVILSQSGSKLGAQDSATDPFSSDLLVHTHVYVMADKYMVEPLKTLAKKHFDNALSKLGEKNLHILTEVLETVFEEGNSEVSVRQMETFASISWTIYTIWLRNLRNIHVGDVEADWTTLFADDAKCIFRGDHGTYIFVIEGNTHYCEGNG</sequence>
<dbReference type="CDD" id="cd18186">
    <property type="entry name" value="BTB_POZ_ZBTB_KLHL-like"/>
    <property type="match status" value="1"/>
</dbReference>